<sequence length="477" mass="53007">MIQADPARSEPGDTPHDAETVDGLRAKVRHLEGIITGLETLVGQLKKNNDELRALKFGKRSEKLPADQLAMGFEDIDLTQAALEAQIERLEDEQQALTGGKRCRRDPHEARASLPAHLPVVEEVLEPESLACPCCHGAPHRIGETSADRLDIVPVQYFIRRTIRPKYACRACDGQIIQAPAPAHVVEGGLPSEALVAQILVAKHADHVPIYTQVQAMARQGIRINRNVVTGWAGRGAGELMPIWRRMREILLSGSHLFVDETEVRVLDPGRGRTKISYFWAIARDGRPYGSQDPPMVVFVYGPGRANLHGRRALEGFAGVAQCDGYRVYKSLAEERPELQLAHCWSHCRRKFFKLMKTDGSTPLAEEAVKRIRAFYAIEDDIRGRSAADRQAARQERTAPLVESFRQWLLATKAQVMKGSALEEAVNYALEHWNGLICFLVDGRVEIDSNTVERALRPLCLTRKNSLFAGSDGGAEN</sequence>
<name>A0A963YWK6_9PROT</name>
<organism evidence="6 7">
    <name type="scientific">Acidisoma silvae</name>
    <dbReference type="NCBI Taxonomy" id="2802396"/>
    <lineage>
        <taxon>Bacteria</taxon>
        <taxon>Pseudomonadati</taxon>
        <taxon>Pseudomonadota</taxon>
        <taxon>Alphaproteobacteria</taxon>
        <taxon>Acetobacterales</taxon>
        <taxon>Acidocellaceae</taxon>
        <taxon>Acidisoma</taxon>
    </lineage>
</organism>
<feature type="region of interest" description="Disordered" evidence="2">
    <location>
        <begin position="1"/>
        <end position="21"/>
    </location>
</feature>
<dbReference type="InterPro" id="IPR052344">
    <property type="entry name" value="Transposase-related"/>
</dbReference>
<dbReference type="InterPro" id="IPR024474">
    <property type="entry name" value="Znf_dom_IS66"/>
</dbReference>
<gene>
    <name evidence="6" type="ORF">ASILVAE211_25455</name>
</gene>
<feature type="coiled-coil region" evidence="1">
    <location>
        <begin position="35"/>
        <end position="100"/>
    </location>
</feature>
<dbReference type="AlphaFoldDB" id="A0A963YWK6"/>
<feature type="compositionally biased region" description="Basic and acidic residues" evidence="2">
    <location>
        <begin position="7"/>
        <end position="21"/>
    </location>
</feature>
<evidence type="ECO:0000313" key="7">
    <source>
        <dbReference type="Proteomes" id="UP000708298"/>
    </source>
</evidence>
<feature type="domain" description="Transposase TnpC homeodomain" evidence="5">
    <location>
        <begin position="44"/>
        <end position="122"/>
    </location>
</feature>
<feature type="domain" description="Transposase IS66 central" evidence="3">
    <location>
        <begin position="189"/>
        <end position="476"/>
    </location>
</feature>
<dbReference type="InterPro" id="IPR004291">
    <property type="entry name" value="Transposase_IS66_central"/>
</dbReference>
<evidence type="ECO:0000256" key="2">
    <source>
        <dbReference type="SAM" id="MobiDB-lite"/>
    </source>
</evidence>
<evidence type="ECO:0000256" key="1">
    <source>
        <dbReference type="SAM" id="Coils"/>
    </source>
</evidence>
<comment type="caution">
    <text evidence="6">The sequence shown here is derived from an EMBL/GenBank/DDBJ whole genome shotgun (WGS) entry which is preliminary data.</text>
</comment>
<dbReference type="PANTHER" id="PTHR33678:SF1">
    <property type="entry name" value="BLL1576 PROTEIN"/>
    <property type="match status" value="1"/>
</dbReference>
<proteinExistence type="predicted"/>
<reference evidence="6" key="1">
    <citation type="journal article" date="2021" name="Microorganisms">
        <title>Acidisoma silvae sp. nov. and Acidisomacellulosilytica sp. nov., Two Acidophilic Bacteria Isolated from Decaying Wood, Hydrolyzing Cellulose and Producing Poly-3-hydroxybutyrate.</title>
        <authorList>
            <person name="Mieszkin S."/>
            <person name="Pouder E."/>
            <person name="Uroz S."/>
            <person name="Simon-Colin C."/>
            <person name="Alain K."/>
        </authorList>
    </citation>
    <scope>NUCLEOTIDE SEQUENCE</scope>
    <source>
        <strain evidence="6">HW T2.11</strain>
    </source>
</reference>
<dbReference type="Proteomes" id="UP000708298">
    <property type="component" value="Unassembled WGS sequence"/>
</dbReference>
<reference evidence="6" key="2">
    <citation type="submission" date="2021-01" db="EMBL/GenBank/DDBJ databases">
        <authorList>
            <person name="Mieszkin S."/>
            <person name="Pouder E."/>
            <person name="Alain K."/>
        </authorList>
    </citation>
    <scope>NUCLEOTIDE SEQUENCE</scope>
    <source>
        <strain evidence="6">HW T2.11</strain>
    </source>
</reference>
<evidence type="ECO:0000259" key="3">
    <source>
        <dbReference type="Pfam" id="PF03050"/>
    </source>
</evidence>
<dbReference type="Pfam" id="PF03050">
    <property type="entry name" value="DDE_Tnp_IS66"/>
    <property type="match status" value="1"/>
</dbReference>
<evidence type="ECO:0000259" key="5">
    <source>
        <dbReference type="Pfam" id="PF13007"/>
    </source>
</evidence>
<protein>
    <submittedName>
        <fullName evidence="6">IS66 family transposase</fullName>
    </submittedName>
</protein>
<feature type="domain" description="Transposase IS66 zinc-finger binding" evidence="4">
    <location>
        <begin position="131"/>
        <end position="173"/>
    </location>
</feature>
<keyword evidence="7" id="KW-1185">Reference proteome</keyword>
<accession>A0A963YWK6</accession>
<dbReference type="Pfam" id="PF13007">
    <property type="entry name" value="LZ_Tnp_IS66"/>
    <property type="match status" value="1"/>
</dbReference>
<evidence type="ECO:0000259" key="4">
    <source>
        <dbReference type="Pfam" id="PF13005"/>
    </source>
</evidence>
<evidence type="ECO:0000313" key="6">
    <source>
        <dbReference type="EMBL" id="MCB8878542.1"/>
    </source>
</evidence>
<dbReference type="NCBIfam" id="NF033517">
    <property type="entry name" value="transpos_IS66"/>
    <property type="match status" value="1"/>
</dbReference>
<dbReference type="PANTHER" id="PTHR33678">
    <property type="entry name" value="BLL1576 PROTEIN"/>
    <property type="match status" value="1"/>
</dbReference>
<dbReference type="EMBL" id="JAESVB010000050">
    <property type="protein sequence ID" value="MCB8878542.1"/>
    <property type="molecule type" value="Genomic_DNA"/>
</dbReference>
<dbReference type="Pfam" id="PF13005">
    <property type="entry name" value="zf-IS66"/>
    <property type="match status" value="1"/>
</dbReference>
<dbReference type="InterPro" id="IPR024463">
    <property type="entry name" value="Transposase_TnpC_homeodom"/>
</dbReference>
<keyword evidence="1" id="KW-0175">Coiled coil</keyword>